<evidence type="ECO:0000256" key="2">
    <source>
        <dbReference type="ARBA" id="ARBA00022801"/>
    </source>
</evidence>
<dbReference type="Gene3D" id="3.40.50.1000">
    <property type="entry name" value="HAD superfamily/HAD-like"/>
    <property type="match status" value="1"/>
</dbReference>
<dbReference type="SUPFAM" id="SSF56784">
    <property type="entry name" value="HAD-like"/>
    <property type="match status" value="1"/>
</dbReference>
<dbReference type="OMA" id="RCYAYSD"/>
<dbReference type="GeneID" id="66586656"/>
<accession>A0A3A9RVS9</accession>
<dbReference type="KEGG" id="mcat:MC25239_01636"/>
<dbReference type="RefSeq" id="WP_003657382.1">
    <property type="nucleotide sequence ID" value="NZ_CP007669.1"/>
</dbReference>
<sequence>MITHRDSQIKTLALFDLDHTLIDVDSDYMWGQYIVEEKLVADDDYGITNRQFYENYIDGTLDATLYNEFVARFLRSKTMPVLLQLRNNFIDKKIKPAMRPKGIVAINNHLRLGHEVVITSATNSFLVPAIAELFGIHSKNTLSTPLQIQKDLFTGFLTDRPNFKDGKLYHINKWLKNMERENLYFEGTYAYSDSKNDIPLLEWSDNPVCITPDEVLAKHALTRNWPIENWSVR</sequence>
<dbReference type="PANTHER" id="PTHR43344">
    <property type="entry name" value="PHOSPHOSERINE PHOSPHATASE"/>
    <property type="match status" value="1"/>
</dbReference>
<dbReference type="EMBL" id="RYER01000017">
    <property type="protein sequence ID" value="RUO16368.1"/>
    <property type="molecule type" value="Genomic_DNA"/>
</dbReference>
<evidence type="ECO:0000256" key="1">
    <source>
        <dbReference type="ARBA" id="ARBA00022723"/>
    </source>
</evidence>
<dbReference type="KEGG" id="mcs:DR90_238"/>
<evidence type="ECO:0000256" key="3">
    <source>
        <dbReference type="ARBA" id="ARBA00022842"/>
    </source>
</evidence>
<evidence type="ECO:0000313" key="5">
    <source>
        <dbReference type="EMBL" id="RUO16368.1"/>
    </source>
</evidence>
<dbReference type="Gene3D" id="1.20.1440.100">
    <property type="entry name" value="SG protein - dephosphorylation function"/>
    <property type="match status" value="1"/>
</dbReference>
<evidence type="ECO:0000313" key="4">
    <source>
        <dbReference type="EMBL" id="AZQ93828.1"/>
    </source>
</evidence>
<reference evidence="6 7" key="1">
    <citation type="submission" date="2018-12" db="EMBL/GenBank/DDBJ databases">
        <title>Persistence of Moraxella catarrhalis in Chronic Obstructive Pulmonary Disease and Regulation of the Hag/MID Adhesin.</title>
        <authorList>
            <person name="Murphy T."/>
            <person name="Zhao X."/>
            <person name="Vyas G."/>
            <person name="Aluvathingal J."/>
            <person name="Nadendla S."/>
            <person name="Tallon L."/>
            <person name="Tettelin H."/>
        </authorList>
    </citation>
    <scope>NUCLEOTIDE SEQUENCE [LARGE SCALE GENOMIC DNA]</scope>
    <source>
        <strain evidence="5 6">173P27B1</strain>
        <strain evidence="4 7">46P58B1</strain>
    </source>
</reference>
<gene>
    <name evidence="4" type="ORF">EJK53_2045</name>
    <name evidence="5" type="ORF">EJK54_1616</name>
</gene>
<dbReference type="Pfam" id="PF12710">
    <property type="entry name" value="HAD"/>
    <property type="match status" value="1"/>
</dbReference>
<protein>
    <submittedName>
        <fullName evidence="4">HAD phosphoserine phosphatase-like hydrolase, IB family protein</fullName>
    </submittedName>
</protein>
<evidence type="ECO:0000313" key="7">
    <source>
        <dbReference type="Proteomes" id="UP000280228"/>
    </source>
</evidence>
<dbReference type="PANTHER" id="PTHR43344:SF13">
    <property type="entry name" value="PHOSPHATASE RV3661-RELATED"/>
    <property type="match status" value="1"/>
</dbReference>
<evidence type="ECO:0000313" key="6">
    <source>
        <dbReference type="Proteomes" id="UP000268436"/>
    </source>
</evidence>
<dbReference type="NCBIfam" id="TIGR01488">
    <property type="entry name" value="HAD-SF-IB"/>
    <property type="match status" value="1"/>
</dbReference>
<keyword evidence="2 4" id="KW-0378">Hydrolase</keyword>
<dbReference type="InterPro" id="IPR036412">
    <property type="entry name" value="HAD-like_sf"/>
</dbReference>
<keyword evidence="1" id="KW-0479">Metal-binding</keyword>
<dbReference type="EMBL" id="CP034662">
    <property type="protein sequence ID" value="AZQ93828.1"/>
    <property type="molecule type" value="Genomic_DNA"/>
</dbReference>
<dbReference type="Proteomes" id="UP000268436">
    <property type="component" value="Unassembled WGS sequence"/>
</dbReference>
<dbReference type="AlphaFoldDB" id="A0A3A9RVS9"/>
<proteinExistence type="predicted"/>
<dbReference type="GO" id="GO:0016787">
    <property type="term" value="F:hydrolase activity"/>
    <property type="evidence" value="ECO:0007669"/>
    <property type="project" value="UniProtKB-KW"/>
</dbReference>
<dbReference type="Proteomes" id="UP000280228">
    <property type="component" value="Chromosome"/>
</dbReference>
<dbReference type="InterPro" id="IPR050582">
    <property type="entry name" value="HAD-like_SerB"/>
</dbReference>
<keyword evidence="6" id="KW-1185">Reference proteome</keyword>
<keyword evidence="3" id="KW-0460">Magnesium</keyword>
<organism evidence="4 7">
    <name type="scientific">Moraxella catarrhalis</name>
    <name type="common">Branhamella catarrhalis</name>
    <dbReference type="NCBI Taxonomy" id="480"/>
    <lineage>
        <taxon>Bacteria</taxon>
        <taxon>Pseudomonadati</taxon>
        <taxon>Pseudomonadota</taxon>
        <taxon>Gammaproteobacteria</taxon>
        <taxon>Moraxellales</taxon>
        <taxon>Moraxellaceae</taxon>
        <taxon>Moraxella</taxon>
    </lineage>
</organism>
<dbReference type="InterPro" id="IPR023214">
    <property type="entry name" value="HAD_sf"/>
</dbReference>
<name>A0A3A9RVS9_MORCA</name>
<dbReference type="GO" id="GO:0046872">
    <property type="term" value="F:metal ion binding"/>
    <property type="evidence" value="ECO:0007669"/>
    <property type="project" value="UniProtKB-KW"/>
</dbReference>